<dbReference type="FunFam" id="3.40.1700.10:FF:000002">
    <property type="entry name" value="Diadenylate cyclase"/>
    <property type="match status" value="1"/>
</dbReference>
<dbReference type="RefSeq" id="WP_103895648.1">
    <property type="nucleotide sequence ID" value="NZ_FNUK01000006.1"/>
</dbReference>
<evidence type="ECO:0000256" key="1">
    <source>
        <dbReference type="ARBA" id="ARBA00000877"/>
    </source>
</evidence>
<comment type="similarity">
    <text evidence="10">Belongs to the adenylate cyclase family. DacA/CdaA subfamily.</text>
</comment>
<evidence type="ECO:0000313" key="12">
    <source>
        <dbReference type="EMBL" id="SEF62993.1"/>
    </source>
</evidence>
<evidence type="ECO:0000256" key="5">
    <source>
        <dbReference type="ARBA" id="ARBA00022695"/>
    </source>
</evidence>
<keyword evidence="6 10" id="KW-0547">Nucleotide-binding</keyword>
<comment type="subunit">
    <text evidence="10">Probably a homodimer.</text>
</comment>
<evidence type="ECO:0000256" key="9">
    <source>
        <dbReference type="ARBA" id="ARBA00023136"/>
    </source>
</evidence>
<comment type="caution">
    <text evidence="10">Lacks conserved residue(s) required for the propagation of feature annotation.</text>
</comment>
<evidence type="ECO:0000256" key="10">
    <source>
        <dbReference type="HAMAP-Rule" id="MF_01499"/>
    </source>
</evidence>
<keyword evidence="2 10" id="KW-1003">Cell membrane</keyword>
<keyword evidence="3 10" id="KW-0808">Transferase</keyword>
<comment type="function">
    <text evidence="10">Catalyzes the condensation of 2 ATP molecules into cyclic di-AMP (c-di-AMP), a second messenger used to regulate differing processes in different bacteria.</text>
</comment>
<dbReference type="InterPro" id="IPR034701">
    <property type="entry name" value="CdaA"/>
</dbReference>
<dbReference type="InterPro" id="IPR014046">
    <property type="entry name" value="C-di-AMP_synthase"/>
</dbReference>
<dbReference type="Pfam" id="PF19293">
    <property type="entry name" value="CdaA_N"/>
    <property type="match status" value="1"/>
</dbReference>
<feature type="transmembrane region" description="Helical" evidence="10">
    <location>
        <begin position="14"/>
        <end position="32"/>
    </location>
</feature>
<evidence type="ECO:0000256" key="4">
    <source>
        <dbReference type="ARBA" id="ARBA00022692"/>
    </source>
</evidence>
<evidence type="ECO:0000256" key="8">
    <source>
        <dbReference type="ARBA" id="ARBA00022989"/>
    </source>
</evidence>
<dbReference type="GO" id="GO:0006171">
    <property type="term" value="P:cAMP biosynthetic process"/>
    <property type="evidence" value="ECO:0007669"/>
    <property type="project" value="InterPro"/>
</dbReference>
<evidence type="ECO:0000256" key="7">
    <source>
        <dbReference type="ARBA" id="ARBA00022840"/>
    </source>
</evidence>
<evidence type="ECO:0000313" key="13">
    <source>
        <dbReference type="Proteomes" id="UP000242850"/>
    </source>
</evidence>
<dbReference type="Gene3D" id="3.40.1700.10">
    <property type="entry name" value="DNA integrity scanning protein, DisA, N-terminal domain"/>
    <property type="match status" value="1"/>
</dbReference>
<accession>A0A1H5TJQ4</accession>
<gene>
    <name evidence="10" type="primary">dacA</name>
    <name evidence="12" type="ORF">SAMN05660865_00643</name>
</gene>
<feature type="transmembrane region" description="Helical" evidence="10">
    <location>
        <begin position="44"/>
        <end position="62"/>
    </location>
</feature>
<dbReference type="GO" id="GO:0106408">
    <property type="term" value="F:diadenylate cyclase activity"/>
    <property type="evidence" value="ECO:0007669"/>
    <property type="project" value="UniProtKB-EC"/>
</dbReference>
<keyword evidence="9 10" id="KW-0472">Membrane</keyword>
<keyword evidence="7 10" id="KW-0067">ATP-binding</keyword>
<dbReference type="InterPro" id="IPR036888">
    <property type="entry name" value="DNA_integrity_DisA_N_sf"/>
</dbReference>
<name>A0A1H5TJQ4_9CLOT</name>
<protein>
    <recommendedName>
        <fullName evidence="10">Diadenylate cyclase</fullName>
        <shortName evidence="10">DAC</shortName>
        <ecNumber evidence="10">2.7.7.85</ecNumber>
    </recommendedName>
    <alternativeName>
        <fullName evidence="10">Cyclic-di-AMP synthase</fullName>
        <shortName evidence="10">c-di-AMP synthase</shortName>
    </alternativeName>
</protein>
<dbReference type="EC" id="2.7.7.85" evidence="10"/>
<dbReference type="OrthoDB" id="9807385at2"/>
<reference evidence="13" key="1">
    <citation type="submission" date="2016-10" db="EMBL/GenBank/DDBJ databases">
        <authorList>
            <person name="Varghese N."/>
            <person name="Submissions S."/>
        </authorList>
    </citation>
    <scope>NUCLEOTIDE SEQUENCE [LARGE SCALE GENOMIC DNA]</scope>
    <source>
        <strain evidence="13">DSM 5463</strain>
    </source>
</reference>
<dbReference type="PANTHER" id="PTHR34185:SF1">
    <property type="entry name" value="DIADENYLATE CYCLASE"/>
    <property type="match status" value="1"/>
</dbReference>
<keyword evidence="4 10" id="KW-0812">Transmembrane</keyword>
<keyword evidence="5 10" id="KW-0548">Nucleotidyltransferase</keyword>
<evidence type="ECO:0000256" key="2">
    <source>
        <dbReference type="ARBA" id="ARBA00022475"/>
    </source>
</evidence>
<dbReference type="InterPro" id="IPR050338">
    <property type="entry name" value="DisA"/>
</dbReference>
<dbReference type="GO" id="GO:0005524">
    <property type="term" value="F:ATP binding"/>
    <property type="evidence" value="ECO:0007669"/>
    <property type="project" value="UniProtKB-UniRule"/>
</dbReference>
<sequence length="280" mass="31404">MSSLGDLLGLIKNISFRNVIDILIVAYLLYKFYIFIKQTRAEQLLKGLILVVVVMKFSEWFGLVTLHWIIKNTLTVGVIALLIIFQPELRKALEHIGRSRFLTKKLFESDEEIKRVVDEIAIAVGNMSQTKTGALIVIEQETGLNDFIESGTKIDGLVSSELLENIFFENSPLHDGAVIIRKDRILAAGCVLPLTEQEVNKELGTRHRAAIGITESSDAISVVVSEETGTISLAINGKLTRGYSVERLKNILTKILIKNMFVDSNMFKKVKLWLEKTNSK</sequence>
<organism evidence="12 13">
    <name type="scientific">Caloramator fervidus</name>
    <dbReference type="NCBI Taxonomy" id="29344"/>
    <lineage>
        <taxon>Bacteria</taxon>
        <taxon>Bacillati</taxon>
        <taxon>Bacillota</taxon>
        <taxon>Clostridia</taxon>
        <taxon>Eubacteriales</taxon>
        <taxon>Clostridiaceae</taxon>
        <taxon>Caloramator</taxon>
    </lineage>
</organism>
<dbReference type="EMBL" id="FNUK01000006">
    <property type="protein sequence ID" value="SEF62993.1"/>
    <property type="molecule type" value="Genomic_DNA"/>
</dbReference>
<comment type="catalytic activity">
    <reaction evidence="1 10">
        <text>2 ATP = 3',3'-c-di-AMP + 2 diphosphate</text>
        <dbReference type="Rhea" id="RHEA:35655"/>
        <dbReference type="ChEBI" id="CHEBI:30616"/>
        <dbReference type="ChEBI" id="CHEBI:33019"/>
        <dbReference type="ChEBI" id="CHEBI:71500"/>
        <dbReference type="EC" id="2.7.7.85"/>
    </reaction>
</comment>
<dbReference type="PROSITE" id="PS51794">
    <property type="entry name" value="DAC"/>
    <property type="match status" value="1"/>
</dbReference>
<dbReference type="AlphaFoldDB" id="A0A1H5TJQ4"/>
<dbReference type="InterPro" id="IPR045585">
    <property type="entry name" value="CdaA_N"/>
</dbReference>
<evidence type="ECO:0000256" key="3">
    <source>
        <dbReference type="ARBA" id="ARBA00022679"/>
    </source>
</evidence>
<keyword evidence="13" id="KW-1185">Reference proteome</keyword>
<evidence type="ECO:0000259" key="11">
    <source>
        <dbReference type="PROSITE" id="PS51794"/>
    </source>
</evidence>
<dbReference type="SUPFAM" id="SSF143597">
    <property type="entry name" value="YojJ-like"/>
    <property type="match status" value="1"/>
</dbReference>
<feature type="domain" description="DAC" evidence="11">
    <location>
        <begin position="86"/>
        <end position="245"/>
    </location>
</feature>
<dbReference type="PANTHER" id="PTHR34185">
    <property type="entry name" value="DIADENYLATE CYCLASE"/>
    <property type="match status" value="1"/>
</dbReference>
<dbReference type="HAMAP" id="MF_01499">
    <property type="entry name" value="DacA"/>
    <property type="match status" value="1"/>
</dbReference>
<dbReference type="InterPro" id="IPR003390">
    <property type="entry name" value="DNA_integrity_scan_DisA_N"/>
</dbReference>
<proteinExistence type="inferred from homology"/>
<dbReference type="NCBIfam" id="TIGR00159">
    <property type="entry name" value="diadenylate cyclase CdaA"/>
    <property type="match status" value="1"/>
</dbReference>
<keyword evidence="8 10" id="KW-1133">Transmembrane helix</keyword>
<evidence type="ECO:0000256" key="6">
    <source>
        <dbReference type="ARBA" id="ARBA00022741"/>
    </source>
</evidence>
<dbReference type="Pfam" id="PF02457">
    <property type="entry name" value="DAC"/>
    <property type="match status" value="1"/>
</dbReference>
<dbReference type="Proteomes" id="UP000242850">
    <property type="component" value="Unassembled WGS sequence"/>
</dbReference>
<dbReference type="PIRSF" id="PIRSF004793">
    <property type="entry name" value="UCP004793"/>
    <property type="match status" value="1"/>
</dbReference>
<dbReference type="GO" id="GO:0004016">
    <property type="term" value="F:adenylate cyclase activity"/>
    <property type="evidence" value="ECO:0007669"/>
    <property type="project" value="UniProtKB-UniRule"/>
</dbReference>